<reference evidence="15" key="1">
    <citation type="journal article" date="2017" name="Genome Biol. Evol.">
        <title>The complete genome sequence of the phytopathogenic fungus Sclerotinia sclerotiorum reveals insights into the genome architecture of broad host range pathogens.</title>
        <authorList>
            <person name="Derbyshire M."/>
            <person name="Denton-Giles M."/>
            <person name="Hegedus D."/>
            <person name="Seifbarghy S."/>
            <person name="Rollins J."/>
            <person name="van Kan J."/>
            <person name="Seidl M.F."/>
            <person name="Faino L."/>
            <person name="Mbengue M."/>
            <person name="Navaud O."/>
            <person name="Raffaele S."/>
            <person name="Hammond-Kosack K."/>
            <person name="Heard S."/>
            <person name="Oliver R."/>
        </authorList>
    </citation>
    <scope>NUCLEOTIDE SEQUENCE [LARGE SCALE GENOMIC DNA]</scope>
    <source>
        <strain evidence="15">ATCC 18683 / 1980 / Ss-1</strain>
    </source>
</reference>
<comment type="similarity">
    <text evidence="2 12">Belongs to the cysteine dioxygenase family.</text>
</comment>
<dbReference type="PANTHER" id="PTHR12918">
    <property type="entry name" value="CYSTEINE DIOXYGENASE"/>
    <property type="match status" value="1"/>
</dbReference>
<dbReference type="OrthoDB" id="543511at2759"/>
<evidence type="ECO:0000256" key="11">
    <source>
        <dbReference type="PIRSR" id="PIRSR610300-51"/>
    </source>
</evidence>
<evidence type="ECO:0000256" key="7">
    <source>
        <dbReference type="ARBA" id="ARBA00023002"/>
    </source>
</evidence>
<proteinExistence type="inferred from homology"/>
<organism evidence="14 15">
    <name type="scientific">Sclerotinia sclerotiorum (strain ATCC 18683 / 1980 / Ss-1)</name>
    <name type="common">White mold</name>
    <name type="synonym">Whetzelinia sclerotiorum</name>
    <dbReference type="NCBI Taxonomy" id="665079"/>
    <lineage>
        <taxon>Eukaryota</taxon>
        <taxon>Fungi</taxon>
        <taxon>Dikarya</taxon>
        <taxon>Ascomycota</taxon>
        <taxon>Pezizomycotina</taxon>
        <taxon>Leotiomycetes</taxon>
        <taxon>Helotiales</taxon>
        <taxon>Sclerotiniaceae</taxon>
        <taxon>Sclerotinia</taxon>
    </lineage>
</organism>
<evidence type="ECO:0000313" key="14">
    <source>
        <dbReference type="EMBL" id="APA08223.1"/>
    </source>
</evidence>
<dbReference type="SUPFAM" id="SSF51182">
    <property type="entry name" value="RmlC-like cupins"/>
    <property type="match status" value="1"/>
</dbReference>
<dbReference type="Gene3D" id="2.60.120.10">
    <property type="entry name" value="Jelly Rolls"/>
    <property type="match status" value="1"/>
</dbReference>
<keyword evidence="5 10" id="KW-0883">Thioether bond</keyword>
<feature type="binding site" evidence="11">
    <location>
        <position position="112"/>
    </location>
    <ligand>
        <name>Fe cation</name>
        <dbReference type="ChEBI" id="CHEBI:24875"/>
        <note>catalytic</note>
    </ligand>
</feature>
<evidence type="ECO:0000256" key="1">
    <source>
        <dbReference type="ARBA" id="ARBA00000629"/>
    </source>
</evidence>
<feature type="binding site" evidence="11">
    <location>
        <position position="177"/>
    </location>
    <ligand>
        <name>Fe cation</name>
        <dbReference type="ChEBI" id="CHEBI:24875"/>
        <note>catalytic</note>
    </ligand>
</feature>
<feature type="cross-link" description="3'-(S-cysteinyl)-tyrosine (Cys-Tyr)" evidence="10">
    <location>
        <begin position="117"/>
        <end position="194"/>
    </location>
</feature>
<dbReference type="GO" id="GO:0005506">
    <property type="term" value="F:iron ion binding"/>
    <property type="evidence" value="ECO:0007669"/>
    <property type="project" value="UniProtKB-UniRule"/>
</dbReference>
<dbReference type="InterPro" id="IPR010300">
    <property type="entry name" value="CDO_1"/>
</dbReference>
<dbReference type="InterPro" id="IPR011051">
    <property type="entry name" value="RmlC_Cupin_sf"/>
</dbReference>
<evidence type="ECO:0000256" key="5">
    <source>
        <dbReference type="ARBA" id="ARBA00022784"/>
    </source>
</evidence>
<protein>
    <recommendedName>
        <fullName evidence="9 12">Cysteine dioxygenase</fullName>
        <ecNumber evidence="3 12">1.13.11.20</ecNumber>
    </recommendedName>
</protein>
<evidence type="ECO:0000256" key="4">
    <source>
        <dbReference type="ARBA" id="ARBA00022723"/>
    </source>
</evidence>
<comment type="catalytic activity">
    <reaction evidence="1 12">
        <text>L-cysteine + O2 = 3-sulfino-L-alanine + H(+)</text>
        <dbReference type="Rhea" id="RHEA:20441"/>
        <dbReference type="ChEBI" id="CHEBI:15378"/>
        <dbReference type="ChEBI" id="CHEBI:15379"/>
        <dbReference type="ChEBI" id="CHEBI:35235"/>
        <dbReference type="ChEBI" id="CHEBI:61085"/>
        <dbReference type="EC" id="1.13.11.20"/>
    </reaction>
</comment>
<dbReference type="Proteomes" id="UP000177798">
    <property type="component" value="Chromosome 3"/>
</dbReference>
<evidence type="ECO:0000256" key="8">
    <source>
        <dbReference type="ARBA" id="ARBA00023004"/>
    </source>
</evidence>
<dbReference type="AlphaFoldDB" id="A0A1D9Q0Z4"/>
<evidence type="ECO:0000256" key="10">
    <source>
        <dbReference type="PIRSR" id="PIRSR610300-50"/>
    </source>
</evidence>
<evidence type="ECO:0000256" key="2">
    <source>
        <dbReference type="ARBA" id="ARBA00006622"/>
    </source>
</evidence>
<dbReference type="FunFam" id="2.60.120.10:FF:000189">
    <property type="entry name" value="Cysteine dioxygenase"/>
    <property type="match status" value="1"/>
</dbReference>
<keyword evidence="4 11" id="KW-0479">Metal-binding</keyword>
<evidence type="ECO:0000256" key="13">
    <source>
        <dbReference type="SAM" id="MobiDB-lite"/>
    </source>
</evidence>
<dbReference type="InterPro" id="IPR014710">
    <property type="entry name" value="RmlC-like_jellyroll"/>
</dbReference>
<dbReference type="GO" id="GO:0017172">
    <property type="term" value="F:cysteine dioxygenase activity"/>
    <property type="evidence" value="ECO:0007669"/>
    <property type="project" value="UniProtKB-UniRule"/>
</dbReference>
<gene>
    <name evidence="14" type="ORF">sscle_03g029930</name>
</gene>
<feature type="binding site" evidence="11">
    <location>
        <position position="110"/>
    </location>
    <ligand>
        <name>Fe cation</name>
        <dbReference type="ChEBI" id="CHEBI:24875"/>
        <note>catalytic</note>
    </ligand>
</feature>
<evidence type="ECO:0000256" key="3">
    <source>
        <dbReference type="ARBA" id="ARBA00013133"/>
    </source>
</evidence>
<accession>A0A1D9Q0Z4</accession>
<dbReference type="VEuPathDB" id="FungiDB:sscle_03g029930"/>
<dbReference type="PANTHER" id="PTHR12918:SF1">
    <property type="entry name" value="CYSTEINE DIOXYGENASE TYPE 1"/>
    <property type="match status" value="1"/>
</dbReference>
<evidence type="ECO:0000256" key="6">
    <source>
        <dbReference type="ARBA" id="ARBA00022964"/>
    </source>
</evidence>
<dbReference type="CDD" id="cd10548">
    <property type="entry name" value="cupin_CDO"/>
    <property type="match status" value="1"/>
</dbReference>
<dbReference type="EMBL" id="CP017816">
    <property type="protein sequence ID" value="APA08223.1"/>
    <property type="molecule type" value="Genomic_DNA"/>
</dbReference>
<comment type="cofactor">
    <cofactor evidence="12">
        <name>Fe cation</name>
        <dbReference type="ChEBI" id="CHEBI:24875"/>
    </cofactor>
    <text evidence="12">Binds 1 Fe cation per subunit.</text>
</comment>
<evidence type="ECO:0000313" key="15">
    <source>
        <dbReference type="Proteomes" id="UP000177798"/>
    </source>
</evidence>
<dbReference type="EC" id="1.13.11.20" evidence="3 12"/>
<keyword evidence="7 12" id="KW-0560">Oxidoreductase</keyword>
<evidence type="ECO:0000256" key="12">
    <source>
        <dbReference type="RuleBase" id="RU366010"/>
    </source>
</evidence>
<name>A0A1D9Q0Z4_SCLS1</name>
<sequence>MTPSIALDATGACSNSFPSTKSTSPPDSFHRLVADLSRILGPSSGLTSADVDVEEPQSLMENYISNEDEWKQYAFADLSRGYTRNLVDEGNGKSNLLILVWTPGKGSPLHDHADAHCLMKVLSGTLTETRYTFPSTSIRQSSLSSDTQPIPAPPTIIKTTTYTTNQVTYMSDNLGLHKISNPSPHSVAVSLHLYTPPNAAREGCNIFDERTGRKSHITQSNFYSMFGRRVGGQV</sequence>
<keyword evidence="8 11" id="KW-0408">Iron</keyword>
<feature type="region of interest" description="Disordered" evidence="13">
    <location>
        <begin position="1"/>
        <end position="26"/>
    </location>
</feature>
<keyword evidence="6 12" id="KW-0223">Dioxygenase</keyword>
<dbReference type="Pfam" id="PF05995">
    <property type="entry name" value="CDO_I"/>
    <property type="match status" value="1"/>
</dbReference>
<evidence type="ECO:0000256" key="9">
    <source>
        <dbReference type="ARBA" id="ARBA00070673"/>
    </source>
</evidence>
<feature type="compositionally biased region" description="Polar residues" evidence="13">
    <location>
        <begin position="12"/>
        <end position="26"/>
    </location>
</feature>